<keyword evidence="2" id="KW-1185">Reference proteome</keyword>
<dbReference type="EMBL" id="AKHW03003201">
    <property type="protein sequence ID" value="KYO35474.1"/>
    <property type="molecule type" value="Genomic_DNA"/>
</dbReference>
<organism evidence="1 2">
    <name type="scientific">Alligator mississippiensis</name>
    <name type="common">American alligator</name>
    <dbReference type="NCBI Taxonomy" id="8496"/>
    <lineage>
        <taxon>Eukaryota</taxon>
        <taxon>Metazoa</taxon>
        <taxon>Chordata</taxon>
        <taxon>Craniata</taxon>
        <taxon>Vertebrata</taxon>
        <taxon>Euteleostomi</taxon>
        <taxon>Archelosauria</taxon>
        <taxon>Archosauria</taxon>
        <taxon>Crocodylia</taxon>
        <taxon>Alligatoridae</taxon>
        <taxon>Alligatorinae</taxon>
        <taxon>Alligator</taxon>
    </lineage>
</organism>
<accession>A0A151NFC2</accession>
<gene>
    <name evidence="1" type="ORF">Y1Q_0008041</name>
</gene>
<evidence type="ECO:0000313" key="1">
    <source>
        <dbReference type="EMBL" id="KYO35474.1"/>
    </source>
</evidence>
<sequence length="136" mass="16278">MILGWDWPRIYEILEDKRTREDWHLGLLGEGANEDQGEAEGALWDLESLTSGAQFQEAQQEELTFRAFWETEITRQDQQMVRPELCDQLPHCEQTIEFTNSFWKLFGKKIWKLLTHSWEKKSLVRMYQQQTEIQPC</sequence>
<evidence type="ECO:0000313" key="2">
    <source>
        <dbReference type="Proteomes" id="UP000050525"/>
    </source>
</evidence>
<dbReference type="AlphaFoldDB" id="A0A151NFC2"/>
<protein>
    <submittedName>
        <fullName evidence="1">Uncharacterized protein</fullName>
    </submittedName>
</protein>
<proteinExistence type="predicted"/>
<reference evidence="1 2" key="1">
    <citation type="journal article" date="2012" name="Genome Biol.">
        <title>Sequencing three crocodilian genomes to illuminate the evolution of archosaurs and amniotes.</title>
        <authorList>
            <person name="St John J.A."/>
            <person name="Braun E.L."/>
            <person name="Isberg S.R."/>
            <person name="Miles L.G."/>
            <person name="Chong A.Y."/>
            <person name="Gongora J."/>
            <person name="Dalzell P."/>
            <person name="Moran C."/>
            <person name="Bed'hom B."/>
            <person name="Abzhanov A."/>
            <person name="Burgess S.C."/>
            <person name="Cooksey A.M."/>
            <person name="Castoe T.A."/>
            <person name="Crawford N.G."/>
            <person name="Densmore L.D."/>
            <person name="Drew J.C."/>
            <person name="Edwards S.V."/>
            <person name="Faircloth B.C."/>
            <person name="Fujita M.K."/>
            <person name="Greenwold M.J."/>
            <person name="Hoffmann F.G."/>
            <person name="Howard J.M."/>
            <person name="Iguchi T."/>
            <person name="Janes D.E."/>
            <person name="Khan S.Y."/>
            <person name="Kohno S."/>
            <person name="de Koning A.J."/>
            <person name="Lance S.L."/>
            <person name="McCarthy F.M."/>
            <person name="McCormack J.E."/>
            <person name="Merchant M.E."/>
            <person name="Peterson D.G."/>
            <person name="Pollock D.D."/>
            <person name="Pourmand N."/>
            <person name="Raney B.J."/>
            <person name="Roessler K.A."/>
            <person name="Sanford J.R."/>
            <person name="Sawyer R.H."/>
            <person name="Schmidt C.J."/>
            <person name="Triplett E.W."/>
            <person name="Tuberville T.D."/>
            <person name="Venegas-Anaya M."/>
            <person name="Howard J.T."/>
            <person name="Jarvis E.D."/>
            <person name="Guillette L.J.Jr."/>
            <person name="Glenn T.C."/>
            <person name="Green R.E."/>
            <person name="Ray D.A."/>
        </authorList>
    </citation>
    <scope>NUCLEOTIDE SEQUENCE [LARGE SCALE GENOMIC DNA]</scope>
    <source>
        <strain evidence="1">KSC_2009_1</strain>
    </source>
</reference>
<dbReference type="Proteomes" id="UP000050525">
    <property type="component" value="Unassembled WGS sequence"/>
</dbReference>
<comment type="caution">
    <text evidence="1">The sequence shown here is derived from an EMBL/GenBank/DDBJ whole genome shotgun (WGS) entry which is preliminary data.</text>
</comment>
<name>A0A151NFC2_ALLMI</name>